<dbReference type="Proteomes" id="UP000010366">
    <property type="component" value="Chromosome"/>
</dbReference>
<dbReference type="RefSeq" id="WP_015161326.1">
    <property type="nucleotide sequence ID" value="NC_019697.1"/>
</dbReference>
<dbReference type="GO" id="GO:0004197">
    <property type="term" value="F:cysteine-type endopeptidase activity"/>
    <property type="evidence" value="ECO:0007669"/>
    <property type="project" value="TreeGrafter"/>
</dbReference>
<dbReference type="STRING" id="1173020.Cha6605_4276"/>
<dbReference type="PANTHER" id="PTHR48104:SF30">
    <property type="entry name" value="METACASPASE-1"/>
    <property type="match status" value="1"/>
</dbReference>
<dbReference type="InterPro" id="IPR029030">
    <property type="entry name" value="Caspase-like_dom_sf"/>
</dbReference>
<protein>
    <recommendedName>
        <fullName evidence="3">Caspase domain-containing protein</fullName>
    </recommendedName>
</protein>
<reference evidence="1 2" key="1">
    <citation type="submission" date="2012-05" db="EMBL/GenBank/DDBJ databases">
        <title>Finished chromosome of genome of Chamaesiphon sp. PCC 6605.</title>
        <authorList>
            <consortium name="US DOE Joint Genome Institute"/>
            <person name="Gugger M."/>
            <person name="Coursin T."/>
            <person name="Rippka R."/>
            <person name="Tandeau De Marsac N."/>
            <person name="Huntemann M."/>
            <person name="Wei C.-L."/>
            <person name="Han J."/>
            <person name="Detter J.C."/>
            <person name="Han C."/>
            <person name="Tapia R."/>
            <person name="Chen A."/>
            <person name="Kyrpides N."/>
            <person name="Mavromatis K."/>
            <person name="Markowitz V."/>
            <person name="Szeto E."/>
            <person name="Ivanova N."/>
            <person name="Pagani I."/>
            <person name="Pati A."/>
            <person name="Goodwin L."/>
            <person name="Nordberg H.P."/>
            <person name="Cantor M.N."/>
            <person name="Hua S.X."/>
            <person name="Woyke T."/>
            <person name="Kerfeld C.A."/>
        </authorList>
    </citation>
    <scope>NUCLEOTIDE SEQUENCE [LARGE SCALE GENOMIC DNA]</scope>
    <source>
        <strain evidence="2">ATCC 27169 / PCC 6605</strain>
    </source>
</reference>
<dbReference type="eggNOG" id="COG4249">
    <property type="taxonomic scope" value="Bacteria"/>
</dbReference>
<dbReference type="GO" id="GO:0006508">
    <property type="term" value="P:proteolysis"/>
    <property type="evidence" value="ECO:0007669"/>
    <property type="project" value="TreeGrafter"/>
</dbReference>
<dbReference type="SUPFAM" id="SSF52129">
    <property type="entry name" value="Caspase-like"/>
    <property type="match status" value="1"/>
</dbReference>
<keyword evidence="2" id="KW-1185">Reference proteome</keyword>
<evidence type="ECO:0008006" key="3">
    <source>
        <dbReference type="Google" id="ProtNLM"/>
    </source>
</evidence>
<dbReference type="EMBL" id="CP003600">
    <property type="protein sequence ID" value="AFY95217.1"/>
    <property type="molecule type" value="Genomic_DNA"/>
</dbReference>
<name>K9UJD7_CHAP6</name>
<evidence type="ECO:0000313" key="1">
    <source>
        <dbReference type="EMBL" id="AFY95217.1"/>
    </source>
</evidence>
<dbReference type="KEGG" id="cmp:Cha6605_4276"/>
<dbReference type="PATRIC" id="fig|1173020.3.peg.4897"/>
<dbReference type="InterPro" id="IPR050452">
    <property type="entry name" value="Metacaspase"/>
</dbReference>
<dbReference type="AlphaFoldDB" id="K9UJD7"/>
<dbReference type="GO" id="GO:0005737">
    <property type="term" value="C:cytoplasm"/>
    <property type="evidence" value="ECO:0007669"/>
    <property type="project" value="TreeGrafter"/>
</dbReference>
<evidence type="ECO:0000313" key="2">
    <source>
        <dbReference type="Proteomes" id="UP000010366"/>
    </source>
</evidence>
<gene>
    <name evidence="1" type="ORF">Cha6605_4276</name>
</gene>
<dbReference type="OrthoDB" id="581349at2"/>
<dbReference type="PANTHER" id="PTHR48104">
    <property type="entry name" value="METACASPASE-4"/>
    <property type="match status" value="1"/>
</dbReference>
<organism evidence="1 2">
    <name type="scientific">Chamaesiphon minutus (strain ATCC 27169 / PCC 6605)</name>
    <dbReference type="NCBI Taxonomy" id="1173020"/>
    <lineage>
        <taxon>Bacteria</taxon>
        <taxon>Bacillati</taxon>
        <taxon>Cyanobacteriota</taxon>
        <taxon>Cyanophyceae</taxon>
        <taxon>Gomontiellales</taxon>
        <taxon>Chamaesiphonaceae</taxon>
        <taxon>Chamaesiphon</taxon>
    </lineage>
</organism>
<proteinExistence type="predicted"/>
<dbReference type="Gene3D" id="3.40.50.1460">
    <property type="match status" value="1"/>
</dbReference>
<accession>K9UJD7</accession>
<sequence>MANQTCISIGINRYQFLPTLSYGVADAVAIEQFFIDAAGWDSQQCLLLTDTSAQSGTKSTYPNRENINRWLKQWSWDKLQHGDLLWFFFSGCGVSFEGEDYLLPIDGKTDDLANTCISIRQLYQQFRDIGVNALVFLDANHAQHLALGGGIGQATAKLAQEYQIPTFLSCQSHEVSHEDAGLGHGLFTTALLETLNYHPDLNLETIDTYLTTRLAELSEHHWKPLQTPMAIIPTGVSSYRPVFSATTQSSISATIPEVVYTPPVSAALDRDDTYAPYTPPTPMATLVSPAAIGTGAIVKRSHSAPKSQDAPHWAKISLLLTLLVAALGGIYAFNQSRINDLDPQIVTSVAGNGNDSQTPTVGSTSTDLSQARLFVKPGDATSRYQAILAARNIQPTTPAAAAEIQQSIEQWSQEIYQIAKGYADRQYWQLAIDTAKMVPKDATNYNTTQAAMSQWRSKLPG</sequence>
<dbReference type="HOGENOM" id="CLU_592771_0_0_3"/>